<sequence>MNFFTEFHKNCRLPKGFNSSFIALVPKTENPQSFNEFRPISLISSMYKILSKVHYKKMGH</sequence>
<keyword evidence="2" id="KW-1185">Reference proteome</keyword>
<evidence type="ECO:0000313" key="2">
    <source>
        <dbReference type="Proteomes" id="UP001062846"/>
    </source>
</evidence>
<reference evidence="1" key="1">
    <citation type="submission" date="2022-02" db="EMBL/GenBank/DDBJ databases">
        <title>Plant Genome Project.</title>
        <authorList>
            <person name="Zhang R.-G."/>
        </authorList>
    </citation>
    <scope>NUCLEOTIDE SEQUENCE</scope>
    <source>
        <strain evidence="1">AT1</strain>
    </source>
</reference>
<comment type="caution">
    <text evidence="1">The sequence shown here is derived from an EMBL/GenBank/DDBJ whole genome shotgun (WGS) entry which is preliminary data.</text>
</comment>
<protein>
    <submittedName>
        <fullName evidence="1">Uncharacterized protein</fullName>
    </submittedName>
</protein>
<accession>A0ACC0LD66</accession>
<name>A0ACC0LD66_RHOML</name>
<evidence type="ECO:0000313" key="1">
    <source>
        <dbReference type="EMBL" id="KAI8526646.1"/>
    </source>
</evidence>
<proteinExistence type="predicted"/>
<dbReference type="Proteomes" id="UP001062846">
    <property type="component" value="Chromosome 12"/>
</dbReference>
<dbReference type="EMBL" id="CM046399">
    <property type="protein sequence ID" value="KAI8526646.1"/>
    <property type="molecule type" value="Genomic_DNA"/>
</dbReference>
<gene>
    <name evidence="1" type="ORF">RHMOL_Rhmol12G0012100</name>
</gene>
<organism evidence="1 2">
    <name type="scientific">Rhododendron molle</name>
    <name type="common">Chinese azalea</name>
    <name type="synonym">Azalea mollis</name>
    <dbReference type="NCBI Taxonomy" id="49168"/>
    <lineage>
        <taxon>Eukaryota</taxon>
        <taxon>Viridiplantae</taxon>
        <taxon>Streptophyta</taxon>
        <taxon>Embryophyta</taxon>
        <taxon>Tracheophyta</taxon>
        <taxon>Spermatophyta</taxon>
        <taxon>Magnoliopsida</taxon>
        <taxon>eudicotyledons</taxon>
        <taxon>Gunneridae</taxon>
        <taxon>Pentapetalae</taxon>
        <taxon>asterids</taxon>
        <taxon>Ericales</taxon>
        <taxon>Ericaceae</taxon>
        <taxon>Ericoideae</taxon>
        <taxon>Rhodoreae</taxon>
        <taxon>Rhododendron</taxon>
    </lineage>
</organism>